<evidence type="ECO:0000256" key="1">
    <source>
        <dbReference type="SAM" id="MobiDB-lite"/>
    </source>
</evidence>
<sequence length="200" mass="20745">MTTIRSALLGTVLLAGGALSALVQPALAQPAPPAAGAPQATSPAGRPGPRGPAAMFNRLDANGDGRVTQEEGWSFVQARFAEADRNRDGSLVLEEALALRMMPPAAAPANAPSPPAPEANPMHARMVAMMFRAVDANRDGKVSLDEIRPMAEARFRAIDANADNGVTLDELPMRSHRGPHHGGPNHGGHHHGGPAAPPAR</sequence>
<dbReference type="GO" id="GO:0005509">
    <property type="term" value="F:calcium ion binding"/>
    <property type="evidence" value="ECO:0007669"/>
    <property type="project" value="InterPro"/>
</dbReference>
<accession>A0A1G6P256</accession>
<feature type="signal peptide" evidence="2">
    <location>
        <begin position="1"/>
        <end position="28"/>
    </location>
</feature>
<name>A0A1G6P256_9PROT</name>
<dbReference type="STRING" id="938405.SAMN02927895_01957"/>
<dbReference type="Proteomes" id="UP000198925">
    <property type="component" value="Unassembled WGS sequence"/>
</dbReference>
<feature type="region of interest" description="Disordered" evidence="1">
    <location>
        <begin position="29"/>
        <end position="53"/>
    </location>
</feature>
<feature type="domain" description="EF-hand" evidence="3">
    <location>
        <begin position="122"/>
        <end position="157"/>
    </location>
</feature>
<keyword evidence="5" id="KW-1185">Reference proteome</keyword>
<dbReference type="InterPro" id="IPR018247">
    <property type="entry name" value="EF_Hand_1_Ca_BS"/>
</dbReference>
<reference evidence="4 5" key="1">
    <citation type="submission" date="2016-10" db="EMBL/GenBank/DDBJ databases">
        <authorList>
            <person name="de Groot N.N."/>
        </authorList>
    </citation>
    <scope>NUCLEOTIDE SEQUENCE [LARGE SCALE GENOMIC DNA]</scope>
    <source>
        <strain evidence="4 5">CPCC 100156</strain>
    </source>
</reference>
<dbReference type="SUPFAM" id="SSF47473">
    <property type="entry name" value="EF-hand"/>
    <property type="match status" value="1"/>
</dbReference>
<gene>
    <name evidence="4" type="ORF">SAMN04487779_1002239</name>
</gene>
<dbReference type="EMBL" id="FMZX01000002">
    <property type="protein sequence ID" value="SDC74129.1"/>
    <property type="molecule type" value="Genomic_DNA"/>
</dbReference>
<keyword evidence="2" id="KW-0732">Signal</keyword>
<dbReference type="PANTHER" id="PTHR10827">
    <property type="entry name" value="RETICULOCALBIN"/>
    <property type="match status" value="1"/>
</dbReference>
<evidence type="ECO:0000256" key="2">
    <source>
        <dbReference type="SAM" id="SignalP"/>
    </source>
</evidence>
<proteinExistence type="predicted"/>
<feature type="region of interest" description="Disordered" evidence="1">
    <location>
        <begin position="169"/>
        <end position="200"/>
    </location>
</feature>
<evidence type="ECO:0000313" key="5">
    <source>
        <dbReference type="Proteomes" id="UP000198925"/>
    </source>
</evidence>
<dbReference type="AlphaFoldDB" id="A0A1G6P256"/>
<protein>
    <submittedName>
        <fullName evidence="4">EF hand</fullName>
    </submittedName>
</protein>
<dbReference type="Gene3D" id="1.10.238.10">
    <property type="entry name" value="EF-hand"/>
    <property type="match status" value="2"/>
</dbReference>
<dbReference type="RefSeq" id="WP_143018059.1">
    <property type="nucleotide sequence ID" value="NZ_FMZX01000002.1"/>
</dbReference>
<dbReference type="PANTHER" id="PTHR10827:SF85">
    <property type="entry name" value="CALCIUM-BINDING PROTEIN"/>
    <property type="match status" value="1"/>
</dbReference>
<feature type="compositionally biased region" description="Low complexity" evidence="1">
    <location>
        <begin position="36"/>
        <end position="53"/>
    </location>
</feature>
<dbReference type="PROSITE" id="PS00018">
    <property type="entry name" value="EF_HAND_1"/>
    <property type="match status" value="1"/>
</dbReference>
<dbReference type="InterPro" id="IPR011992">
    <property type="entry name" value="EF-hand-dom_pair"/>
</dbReference>
<organism evidence="4 5">
    <name type="scientific">Belnapia rosea</name>
    <dbReference type="NCBI Taxonomy" id="938405"/>
    <lineage>
        <taxon>Bacteria</taxon>
        <taxon>Pseudomonadati</taxon>
        <taxon>Pseudomonadota</taxon>
        <taxon>Alphaproteobacteria</taxon>
        <taxon>Acetobacterales</taxon>
        <taxon>Roseomonadaceae</taxon>
        <taxon>Belnapia</taxon>
    </lineage>
</organism>
<feature type="chain" id="PRO_5011775191" evidence="2">
    <location>
        <begin position="29"/>
        <end position="200"/>
    </location>
</feature>
<dbReference type="Pfam" id="PF13202">
    <property type="entry name" value="EF-hand_5"/>
    <property type="match status" value="3"/>
</dbReference>
<dbReference type="InterPro" id="IPR002048">
    <property type="entry name" value="EF_hand_dom"/>
</dbReference>
<evidence type="ECO:0000259" key="3">
    <source>
        <dbReference type="PROSITE" id="PS50222"/>
    </source>
</evidence>
<dbReference type="PROSITE" id="PS50222">
    <property type="entry name" value="EF_HAND_2"/>
    <property type="match status" value="1"/>
</dbReference>
<evidence type="ECO:0000313" key="4">
    <source>
        <dbReference type="EMBL" id="SDC74129.1"/>
    </source>
</evidence>